<dbReference type="SUPFAM" id="SSF51182">
    <property type="entry name" value="RmlC-like cupins"/>
    <property type="match status" value="1"/>
</dbReference>
<evidence type="ECO:0000256" key="1">
    <source>
        <dbReference type="ARBA" id="ARBA00023015"/>
    </source>
</evidence>
<dbReference type="Gene3D" id="2.60.120.10">
    <property type="entry name" value="Jelly Rolls"/>
    <property type="match status" value="1"/>
</dbReference>
<keyword evidence="1" id="KW-0805">Transcription regulation</keyword>
<dbReference type="GO" id="GO:0003677">
    <property type="term" value="F:DNA binding"/>
    <property type="evidence" value="ECO:0007669"/>
    <property type="project" value="UniProtKB-KW"/>
</dbReference>
<evidence type="ECO:0000256" key="2">
    <source>
        <dbReference type="ARBA" id="ARBA00023125"/>
    </source>
</evidence>
<dbReference type="OrthoDB" id="9781521at2"/>
<evidence type="ECO:0000313" key="5">
    <source>
        <dbReference type="Proteomes" id="UP000035704"/>
    </source>
</evidence>
<dbReference type="RefSeq" id="WP_044825394.1">
    <property type="nucleotide sequence ID" value="NZ_CP009687.1"/>
</dbReference>
<dbReference type="KEGG" id="cace:CACET_c12020"/>
<keyword evidence="3" id="KW-0804">Transcription</keyword>
<dbReference type="PATRIC" id="fig|84022.5.peg.861"/>
<dbReference type="PANTHER" id="PTHR46797">
    <property type="entry name" value="HTH-TYPE TRANSCRIPTIONAL REGULATOR"/>
    <property type="match status" value="1"/>
</dbReference>
<dbReference type="InterPro" id="IPR050807">
    <property type="entry name" value="TransReg_Diox_bact_type"/>
</dbReference>
<reference evidence="4 5" key="1">
    <citation type="submission" date="2014-10" db="EMBL/GenBank/DDBJ databases">
        <title>Genome sequence of Clostridium aceticum DSM 1496.</title>
        <authorList>
            <person name="Poehlein A."/>
            <person name="Schiel-Bengelsdorf B."/>
            <person name="Gottschalk G."/>
            <person name="Duerre P."/>
            <person name="Daniel R."/>
        </authorList>
    </citation>
    <scope>NUCLEOTIDE SEQUENCE [LARGE SCALE GENOMIC DNA]</scope>
    <source>
        <strain evidence="4 5">DSM 1496</strain>
    </source>
</reference>
<sequence>MINAAVGENIRKVRNSRNLTIEKLAEVTGVSKSMLGQIERGDANPTITTVWKIANGLKVPFSVLIQLPEVETRVIDKSQIALMLSDDGLYECCPFFPFDSKRNFEMYEMTLQPTCKAPGEPHPKGTLEYIIVFDGEITIEHNNQVDKVKKGQAIKFNADTAHCYYNAGVEVARFVLLIHYLYDII</sequence>
<dbReference type="PROSITE" id="PS50943">
    <property type="entry name" value="HTH_CROC1"/>
    <property type="match status" value="1"/>
</dbReference>
<gene>
    <name evidence="4" type="ORF">CACET_c12020</name>
</gene>
<organism evidence="4 5">
    <name type="scientific">Clostridium aceticum</name>
    <dbReference type="NCBI Taxonomy" id="84022"/>
    <lineage>
        <taxon>Bacteria</taxon>
        <taxon>Bacillati</taxon>
        <taxon>Bacillota</taxon>
        <taxon>Clostridia</taxon>
        <taxon>Eubacteriales</taxon>
        <taxon>Clostridiaceae</taxon>
        <taxon>Clostridium</taxon>
    </lineage>
</organism>
<dbReference type="Pfam" id="PF07883">
    <property type="entry name" value="Cupin_2"/>
    <property type="match status" value="1"/>
</dbReference>
<dbReference type="EMBL" id="CP009687">
    <property type="protein sequence ID" value="AKL94667.1"/>
    <property type="molecule type" value="Genomic_DNA"/>
</dbReference>
<dbReference type="GO" id="GO:0003700">
    <property type="term" value="F:DNA-binding transcription factor activity"/>
    <property type="evidence" value="ECO:0007669"/>
    <property type="project" value="TreeGrafter"/>
</dbReference>
<dbReference type="SUPFAM" id="SSF47413">
    <property type="entry name" value="lambda repressor-like DNA-binding domains"/>
    <property type="match status" value="1"/>
</dbReference>
<dbReference type="CDD" id="cd02209">
    <property type="entry name" value="cupin_XRE_C"/>
    <property type="match status" value="1"/>
</dbReference>
<accession>A0A0D8I839</accession>
<dbReference type="Gene3D" id="1.10.260.40">
    <property type="entry name" value="lambda repressor-like DNA-binding domains"/>
    <property type="match status" value="1"/>
</dbReference>
<dbReference type="InterPro" id="IPR014710">
    <property type="entry name" value="RmlC-like_jellyroll"/>
</dbReference>
<dbReference type="PANTHER" id="PTHR46797:SF23">
    <property type="entry name" value="HTH-TYPE TRANSCRIPTIONAL REGULATOR SUTR"/>
    <property type="match status" value="1"/>
</dbReference>
<dbReference type="InterPro" id="IPR011051">
    <property type="entry name" value="RmlC_Cupin_sf"/>
</dbReference>
<keyword evidence="5" id="KW-1185">Reference proteome</keyword>
<dbReference type="GO" id="GO:0005829">
    <property type="term" value="C:cytosol"/>
    <property type="evidence" value="ECO:0007669"/>
    <property type="project" value="TreeGrafter"/>
</dbReference>
<dbReference type="InterPro" id="IPR001387">
    <property type="entry name" value="Cro/C1-type_HTH"/>
</dbReference>
<name>A0A0D8I839_9CLOT</name>
<proteinExistence type="predicted"/>
<dbReference type="CDD" id="cd00093">
    <property type="entry name" value="HTH_XRE"/>
    <property type="match status" value="1"/>
</dbReference>
<protein>
    <submittedName>
        <fullName evidence="4">Transcriptional regulator</fullName>
    </submittedName>
</protein>
<dbReference type="InterPro" id="IPR010982">
    <property type="entry name" value="Lambda_DNA-bd_dom_sf"/>
</dbReference>
<dbReference type="AlphaFoldDB" id="A0A0D8I839"/>
<dbReference type="InterPro" id="IPR013096">
    <property type="entry name" value="Cupin_2"/>
</dbReference>
<evidence type="ECO:0000256" key="3">
    <source>
        <dbReference type="ARBA" id="ARBA00023163"/>
    </source>
</evidence>
<evidence type="ECO:0000313" key="4">
    <source>
        <dbReference type="EMBL" id="AKL94667.1"/>
    </source>
</evidence>
<dbReference type="SMART" id="SM00530">
    <property type="entry name" value="HTH_XRE"/>
    <property type="match status" value="1"/>
</dbReference>
<dbReference type="Pfam" id="PF01381">
    <property type="entry name" value="HTH_3"/>
    <property type="match status" value="1"/>
</dbReference>
<dbReference type="Proteomes" id="UP000035704">
    <property type="component" value="Chromosome"/>
</dbReference>
<keyword evidence="2" id="KW-0238">DNA-binding</keyword>
<dbReference type="STRING" id="84022.CACET_c12020"/>